<protein>
    <submittedName>
        <fullName evidence="2">Uncharacterized protein</fullName>
    </submittedName>
</protein>
<reference evidence="3" key="1">
    <citation type="journal article" date="2017" name="BMC Genomics">
        <title>Gapless genome assembly of Colletotrichum higginsianum reveals chromosome structure and association of transposable elements with secondary metabolite gene clusters.</title>
        <authorList>
            <person name="Dallery J.-F."/>
            <person name="Lapalu N."/>
            <person name="Zampounis A."/>
            <person name="Pigne S."/>
            <person name="Luyten I."/>
            <person name="Amselem J."/>
            <person name="Wittenberg A.H.J."/>
            <person name="Zhou S."/>
            <person name="de Queiroz M.V."/>
            <person name="Robin G.P."/>
            <person name="Auger A."/>
            <person name="Hainaut M."/>
            <person name="Henrissat B."/>
            <person name="Kim K.-T."/>
            <person name="Lee Y.-H."/>
            <person name="Lespinet O."/>
            <person name="Schwartz D.C."/>
            <person name="Thon M.R."/>
            <person name="O'Connell R.J."/>
        </authorList>
    </citation>
    <scope>NUCLEOTIDE SEQUENCE [LARGE SCALE GENOMIC DNA]</scope>
    <source>
        <strain evidence="3">IMI 349063</strain>
    </source>
</reference>
<sequence length="163" mass="18390">MDLPSSRSKQTRAASDGKWPTMPGQYPQTSVFPWPNIHTFSASKPQQRSPSPVVVDPTVEKLLQWSAGIDKSIVEINQKLEFLLHETKAFRGMETHYKKLQEPTALGTNLGNSCQRLDIHQQNILDTVQKLGKTMKQVESLSHDIDRLKDGNEVTVSIKPTRK</sequence>
<dbReference type="VEuPathDB" id="FungiDB:CH63R_13841"/>
<evidence type="ECO:0000313" key="2">
    <source>
        <dbReference type="EMBL" id="OBR02615.1"/>
    </source>
</evidence>
<name>A0A1B7XS76_COLHI</name>
<evidence type="ECO:0000313" key="3">
    <source>
        <dbReference type="Proteomes" id="UP000092177"/>
    </source>
</evidence>
<dbReference type="AlphaFoldDB" id="A0A1B7XS76"/>
<dbReference type="RefSeq" id="XP_018151133.1">
    <property type="nucleotide sequence ID" value="XM_018308815.1"/>
</dbReference>
<comment type="caution">
    <text evidence="2">The sequence shown here is derived from an EMBL/GenBank/DDBJ whole genome shotgun (WGS) entry which is preliminary data.</text>
</comment>
<dbReference type="OrthoDB" id="4813515at2759"/>
<keyword evidence="3" id="KW-1185">Reference proteome</keyword>
<evidence type="ECO:0000256" key="1">
    <source>
        <dbReference type="SAM" id="MobiDB-lite"/>
    </source>
</evidence>
<dbReference type="Proteomes" id="UP000092177">
    <property type="component" value="Chromosome 10"/>
</dbReference>
<feature type="region of interest" description="Disordered" evidence="1">
    <location>
        <begin position="1"/>
        <end position="26"/>
    </location>
</feature>
<gene>
    <name evidence="2" type="ORF">CH63R_13841</name>
</gene>
<dbReference type="GeneID" id="28872922"/>
<proteinExistence type="predicted"/>
<dbReference type="EMBL" id="LTAN01000010">
    <property type="protein sequence ID" value="OBR02615.1"/>
    <property type="molecule type" value="Genomic_DNA"/>
</dbReference>
<feature type="compositionally biased region" description="Polar residues" evidence="1">
    <location>
        <begin position="1"/>
        <end position="13"/>
    </location>
</feature>
<dbReference type="KEGG" id="chig:CH63R_13841"/>
<accession>A0A1B7XS76</accession>
<organism evidence="2 3">
    <name type="scientific">Colletotrichum higginsianum (strain IMI 349063)</name>
    <name type="common">Crucifer anthracnose fungus</name>
    <dbReference type="NCBI Taxonomy" id="759273"/>
    <lineage>
        <taxon>Eukaryota</taxon>
        <taxon>Fungi</taxon>
        <taxon>Dikarya</taxon>
        <taxon>Ascomycota</taxon>
        <taxon>Pezizomycotina</taxon>
        <taxon>Sordariomycetes</taxon>
        <taxon>Hypocreomycetidae</taxon>
        <taxon>Glomerellales</taxon>
        <taxon>Glomerellaceae</taxon>
        <taxon>Colletotrichum</taxon>
        <taxon>Colletotrichum destructivum species complex</taxon>
    </lineage>
</organism>